<dbReference type="AlphaFoldDB" id="X1CL10"/>
<reference evidence="1" key="1">
    <citation type="journal article" date="2014" name="Front. Microbiol.">
        <title>High frequency of phylogenetically diverse reductive dehalogenase-homologous genes in deep subseafloor sedimentary metagenomes.</title>
        <authorList>
            <person name="Kawai M."/>
            <person name="Futagami T."/>
            <person name="Toyoda A."/>
            <person name="Takaki Y."/>
            <person name="Nishi S."/>
            <person name="Hori S."/>
            <person name="Arai W."/>
            <person name="Tsubouchi T."/>
            <person name="Morono Y."/>
            <person name="Uchiyama I."/>
            <person name="Ito T."/>
            <person name="Fujiyama A."/>
            <person name="Inagaki F."/>
            <person name="Takami H."/>
        </authorList>
    </citation>
    <scope>NUCLEOTIDE SEQUENCE</scope>
    <source>
        <strain evidence="1">Expedition CK06-06</strain>
    </source>
</reference>
<comment type="caution">
    <text evidence="1">The sequence shown here is derived from an EMBL/GenBank/DDBJ whole genome shotgun (WGS) entry which is preliminary data.</text>
</comment>
<proteinExistence type="predicted"/>
<organism evidence="1">
    <name type="scientific">marine sediment metagenome</name>
    <dbReference type="NCBI Taxonomy" id="412755"/>
    <lineage>
        <taxon>unclassified sequences</taxon>
        <taxon>metagenomes</taxon>
        <taxon>ecological metagenomes</taxon>
    </lineage>
</organism>
<feature type="non-terminal residue" evidence="1">
    <location>
        <position position="44"/>
    </location>
</feature>
<sequence length="44" mass="4623">MTAPWGKAVNCYGLPTVRWAAILLLAGGRILKSLNEQPSLIGAA</sequence>
<dbReference type="EMBL" id="BART01025112">
    <property type="protein sequence ID" value="GAG96888.1"/>
    <property type="molecule type" value="Genomic_DNA"/>
</dbReference>
<name>X1CL10_9ZZZZ</name>
<evidence type="ECO:0000313" key="1">
    <source>
        <dbReference type="EMBL" id="GAG96888.1"/>
    </source>
</evidence>
<gene>
    <name evidence="1" type="ORF">S01H4_45152</name>
</gene>
<accession>X1CL10</accession>
<protein>
    <submittedName>
        <fullName evidence="1">Uncharacterized protein</fullName>
    </submittedName>
</protein>